<dbReference type="CDD" id="cd13577">
    <property type="entry name" value="PBP2_BugE_Glu"/>
    <property type="match status" value="1"/>
</dbReference>
<name>A0A857J833_9BURK</name>
<accession>A0A857J833</accession>
<dbReference type="RefSeq" id="WP_160552602.1">
    <property type="nucleotide sequence ID" value="NZ_CP047650.1"/>
</dbReference>
<protein>
    <submittedName>
        <fullName evidence="3">ABC transporter substrate-binding protein</fullName>
    </submittedName>
</protein>
<dbReference type="Gene3D" id="3.40.190.10">
    <property type="entry name" value="Periplasmic binding protein-like II"/>
    <property type="match status" value="1"/>
</dbReference>
<evidence type="ECO:0000256" key="2">
    <source>
        <dbReference type="SAM" id="SignalP"/>
    </source>
</evidence>
<dbReference type="Proteomes" id="UP000464787">
    <property type="component" value="Chromosome"/>
</dbReference>
<keyword evidence="2" id="KW-0732">Signal</keyword>
<sequence>MQRRFLLSALAAASVVPGMSWAQAGKPIRLIVPFPPGGATDISGRVLQEPLQRILGQTVVIDNRAGAGGSIGMSELARSAPDGLTLAVATLSTHGVNPAVFAKLPYDPIKDTVGVTELVKAPGVIVINPTELPMVHSFADLVKYLKANPGKVSYATPGNGTIGHMWGELFKSATGTAMVHIPYRGAGPALNDVLAGQVAVYFDQVASSLPYVKQGKLKALAVSWNARLESLPDVPTYGELGYQNLNDPSWFGLVAPAGTPAPVVLRIQQAVAQALAEPAVAQRLAGQGLYPSGTSPQAFSKQIVSEIAKMKKVAAYAKISLD</sequence>
<dbReference type="PANTHER" id="PTHR42928:SF5">
    <property type="entry name" value="BLR1237 PROTEIN"/>
    <property type="match status" value="1"/>
</dbReference>
<keyword evidence="4" id="KW-1185">Reference proteome</keyword>
<comment type="similarity">
    <text evidence="1">Belongs to the UPF0065 (bug) family.</text>
</comment>
<organism evidence="3 4">
    <name type="scientific">Xylophilus rhododendri</name>
    <dbReference type="NCBI Taxonomy" id="2697032"/>
    <lineage>
        <taxon>Bacteria</taxon>
        <taxon>Pseudomonadati</taxon>
        <taxon>Pseudomonadota</taxon>
        <taxon>Betaproteobacteria</taxon>
        <taxon>Burkholderiales</taxon>
        <taxon>Xylophilus</taxon>
    </lineage>
</organism>
<dbReference type="PIRSF" id="PIRSF017082">
    <property type="entry name" value="YflP"/>
    <property type="match status" value="1"/>
</dbReference>
<evidence type="ECO:0000313" key="3">
    <source>
        <dbReference type="EMBL" id="QHI98945.1"/>
    </source>
</evidence>
<feature type="chain" id="PRO_5033002052" evidence="2">
    <location>
        <begin position="23"/>
        <end position="322"/>
    </location>
</feature>
<dbReference type="EMBL" id="CP047650">
    <property type="protein sequence ID" value="QHI98945.1"/>
    <property type="molecule type" value="Genomic_DNA"/>
</dbReference>
<evidence type="ECO:0000313" key="4">
    <source>
        <dbReference type="Proteomes" id="UP000464787"/>
    </source>
</evidence>
<evidence type="ECO:0000256" key="1">
    <source>
        <dbReference type="ARBA" id="ARBA00006987"/>
    </source>
</evidence>
<dbReference type="Gene3D" id="3.40.190.150">
    <property type="entry name" value="Bordetella uptake gene, domain 1"/>
    <property type="match status" value="1"/>
</dbReference>
<dbReference type="InterPro" id="IPR005064">
    <property type="entry name" value="BUG"/>
</dbReference>
<dbReference type="KEGG" id="xyk:GT347_13680"/>
<dbReference type="InterPro" id="IPR042100">
    <property type="entry name" value="Bug_dom1"/>
</dbReference>
<dbReference type="Pfam" id="PF03401">
    <property type="entry name" value="TctC"/>
    <property type="match status" value="1"/>
</dbReference>
<feature type="signal peptide" evidence="2">
    <location>
        <begin position="1"/>
        <end position="22"/>
    </location>
</feature>
<reference evidence="3 4" key="1">
    <citation type="submission" date="2020-01" db="EMBL/GenBank/DDBJ databases">
        <title>Genome sequencing of strain KACC 21265.</title>
        <authorList>
            <person name="Heo J."/>
            <person name="Kim S.-J."/>
            <person name="Kim J.-S."/>
            <person name="Hong S.-B."/>
            <person name="Kwon S.-W."/>
        </authorList>
    </citation>
    <scope>NUCLEOTIDE SEQUENCE [LARGE SCALE GENOMIC DNA]</scope>
    <source>
        <strain evidence="3 4">KACC 21265</strain>
    </source>
</reference>
<dbReference type="SUPFAM" id="SSF53850">
    <property type="entry name" value="Periplasmic binding protein-like II"/>
    <property type="match status" value="1"/>
</dbReference>
<dbReference type="PANTHER" id="PTHR42928">
    <property type="entry name" value="TRICARBOXYLATE-BINDING PROTEIN"/>
    <property type="match status" value="1"/>
</dbReference>
<proteinExistence type="inferred from homology"/>
<gene>
    <name evidence="3" type="ORF">GT347_13680</name>
</gene>
<dbReference type="AlphaFoldDB" id="A0A857J833"/>